<evidence type="ECO:0000259" key="2">
    <source>
        <dbReference type="Pfam" id="PF07741"/>
    </source>
</evidence>
<sequence>MDMSQVSLEIQELSRRIDEDLEKVAQKGKMHLDPSKLELAKSKGIHHLIANKDSEGKTLDNEKNGVSQGGPRKELKTSQDVLRDVLDGIVEPEILDSCVEDLQMLTQHSGDRLCQLVQVSTNSRDANDTKLADLKDFQSANALNSSEAVDVKSIPLGSGDAKGYALDLTGVDESELDREYLLSPQEVMIKATLWFQDNAAFLETQRSKYLRRLHTVLFFNTGITAGSHLRTLEVPLFSP</sequence>
<gene>
    <name evidence="3" type="ORF">DILT_LOCUS7059</name>
</gene>
<name>A0A3P7LMS2_DIBLA</name>
<evidence type="ECO:0000256" key="1">
    <source>
        <dbReference type="SAM" id="MobiDB-lite"/>
    </source>
</evidence>
<evidence type="ECO:0000313" key="4">
    <source>
        <dbReference type="Proteomes" id="UP000281553"/>
    </source>
</evidence>
<protein>
    <recommendedName>
        <fullName evidence="2">Brf1 TBP-binding domain-containing protein</fullName>
    </recommendedName>
</protein>
<dbReference type="Gene3D" id="1.20.5.650">
    <property type="entry name" value="Single helix bin"/>
    <property type="match status" value="1"/>
</dbReference>
<evidence type="ECO:0000313" key="3">
    <source>
        <dbReference type="EMBL" id="VDN11228.1"/>
    </source>
</evidence>
<proteinExistence type="predicted"/>
<accession>A0A3P7LMS2</accession>
<dbReference type="EMBL" id="UYRU01051010">
    <property type="protein sequence ID" value="VDN11228.1"/>
    <property type="molecule type" value="Genomic_DNA"/>
</dbReference>
<keyword evidence="4" id="KW-1185">Reference proteome</keyword>
<dbReference type="Pfam" id="PF07741">
    <property type="entry name" value="BRF1"/>
    <property type="match status" value="1"/>
</dbReference>
<dbReference type="AlphaFoldDB" id="A0A3P7LMS2"/>
<dbReference type="Proteomes" id="UP000281553">
    <property type="component" value="Unassembled WGS sequence"/>
</dbReference>
<feature type="region of interest" description="Disordered" evidence="1">
    <location>
        <begin position="51"/>
        <end position="76"/>
    </location>
</feature>
<dbReference type="OrthoDB" id="511529at2759"/>
<feature type="compositionally biased region" description="Basic and acidic residues" evidence="1">
    <location>
        <begin position="51"/>
        <end position="63"/>
    </location>
</feature>
<feature type="domain" description="Brf1 TBP-binding" evidence="2">
    <location>
        <begin position="170"/>
        <end position="212"/>
    </location>
</feature>
<organism evidence="3 4">
    <name type="scientific">Dibothriocephalus latus</name>
    <name type="common">Fish tapeworm</name>
    <name type="synonym">Diphyllobothrium latum</name>
    <dbReference type="NCBI Taxonomy" id="60516"/>
    <lineage>
        <taxon>Eukaryota</taxon>
        <taxon>Metazoa</taxon>
        <taxon>Spiralia</taxon>
        <taxon>Lophotrochozoa</taxon>
        <taxon>Platyhelminthes</taxon>
        <taxon>Cestoda</taxon>
        <taxon>Eucestoda</taxon>
        <taxon>Diphyllobothriidea</taxon>
        <taxon>Diphyllobothriidae</taxon>
        <taxon>Dibothriocephalus</taxon>
    </lineage>
</organism>
<reference evidence="3 4" key="1">
    <citation type="submission" date="2018-11" db="EMBL/GenBank/DDBJ databases">
        <authorList>
            <consortium name="Pathogen Informatics"/>
        </authorList>
    </citation>
    <scope>NUCLEOTIDE SEQUENCE [LARGE SCALE GENOMIC DNA]</scope>
</reference>
<dbReference type="InterPro" id="IPR011665">
    <property type="entry name" value="BRF1_TBP-bd_dom"/>
</dbReference>